<feature type="chain" id="PRO_5041963348" evidence="3">
    <location>
        <begin position="31"/>
        <end position="651"/>
    </location>
</feature>
<sequence length="651" mass="71917">MPKPLPLPFWLLRAGGLYLLLLSSPHLAQGVVSIFQRVLQYVRRCDQLLAMGVWDLWQEGDKVVSFRLHFFTGFMLLSFRFWVATMIAWIILPILAILENLVDALPPAFTSSYQETLSIWANRHAQGRFYGAGAFFTAFAMVREPRPLISFGLPPWLLACWTAYGSVLWMIWARDYANRHPTSPTAGNAPAAAVTRPTSAWLLIPTCKRIGLQIVSLYRRGSSIVRSKAASALQVLLSPLDWRHVFLQLPSISWNHLARWLGGSPCWVQVWDLRALNTRVRILYTRSNEAKLWLCGTGTFLLLFATIDISRMSLSLGSLSIPPWLIASSVHAKYTQAVSLFKSQSSGVFKSVANTLFIPQFPNFSYHRKLDEPNPNFHALPPTILPPCTCEMPPPVVSNPPVELRPLLASILAECKCMDIPSPASSEVYIPYDFLRVESHQSGRRPVFDFDTWSTSSASSEEEDSSPEQHTRYDSLLARRSLVFFPSPQRVLSPILEVSSVASSSSVASIVSSAPPSVAPSSPPPSPGGYESGMSSSSYGTMSPPPSPSPSPMKPGPRRVELAKAREAQAHFLSFSAGLKLSTPGRATQQEDFQTNAATPSKPLHSFGKQDGPAAPTQLLGPLAFHSPERRSQRQCHPNCNDLFCDGDCRS</sequence>
<gene>
    <name evidence="4" type="ORF">B0H15DRAFT_796373</name>
</gene>
<feature type="compositionally biased region" description="Polar residues" evidence="1">
    <location>
        <begin position="587"/>
        <end position="599"/>
    </location>
</feature>
<feature type="region of interest" description="Disordered" evidence="1">
    <location>
        <begin position="512"/>
        <end position="559"/>
    </location>
</feature>
<feature type="transmembrane region" description="Helical" evidence="2">
    <location>
        <begin position="148"/>
        <end position="172"/>
    </location>
</feature>
<evidence type="ECO:0000256" key="3">
    <source>
        <dbReference type="SAM" id="SignalP"/>
    </source>
</evidence>
<evidence type="ECO:0000313" key="5">
    <source>
        <dbReference type="Proteomes" id="UP001222325"/>
    </source>
</evidence>
<feature type="compositionally biased region" description="Low complexity" evidence="1">
    <location>
        <begin position="528"/>
        <end position="542"/>
    </location>
</feature>
<name>A0AAD6UFD1_9AGAR</name>
<reference evidence="4" key="1">
    <citation type="submission" date="2023-03" db="EMBL/GenBank/DDBJ databases">
        <title>Massive genome expansion in bonnet fungi (Mycena s.s.) driven by repeated elements and novel gene families across ecological guilds.</title>
        <authorList>
            <consortium name="Lawrence Berkeley National Laboratory"/>
            <person name="Harder C.B."/>
            <person name="Miyauchi S."/>
            <person name="Viragh M."/>
            <person name="Kuo A."/>
            <person name="Thoen E."/>
            <person name="Andreopoulos B."/>
            <person name="Lu D."/>
            <person name="Skrede I."/>
            <person name="Drula E."/>
            <person name="Henrissat B."/>
            <person name="Morin E."/>
            <person name="Kohler A."/>
            <person name="Barry K."/>
            <person name="LaButti K."/>
            <person name="Morin E."/>
            <person name="Salamov A."/>
            <person name="Lipzen A."/>
            <person name="Mereny Z."/>
            <person name="Hegedus B."/>
            <person name="Baldrian P."/>
            <person name="Stursova M."/>
            <person name="Weitz H."/>
            <person name="Taylor A."/>
            <person name="Grigoriev I.V."/>
            <person name="Nagy L.G."/>
            <person name="Martin F."/>
            <person name="Kauserud H."/>
        </authorList>
    </citation>
    <scope>NUCLEOTIDE SEQUENCE</scope>
    <source>
        <strain evidence="4">CBHHK173m</strain>
    </source>
</reference>
<feature type="signal peptide" evidence="3">
    <location>
        <begin position="1"/>
        <end position="30"/>
    </location>
</feature>
<keyword evidence="5" id="KW-1185">Reference proteome</keyword>
<keyword evidence="2" id="KW-1133">Transmembrane helix</keyword>
<feature type="compositionally biased region" description="Pro residues" evidence="1">
    <location>
        <begin position="517"/>
        <end position="527"/>
    </location>
</feature>
<accession>A0AAD6UFD1</accession>
<dbReference type="EMBL" id="JARJCN010000005">
    <property type="protein sequence ID" value="KAJ7100627.1"/>
    <property type="molecule type" value="Genomic_DNA"/>
</dbReference>
<organism evidence="4 5">
    <name type="scientific">Mycena belliarum</name>
    <dbReference type="NCBI Taxonomy" id="1033014"/>
    <lineage>
        <taxon>Eukaryota</taxon>
        <taxon>Fungi</taxon>
        <taxon>Dikarya</taxon>
        <taxon>Basidiomycota</taxon>
        <taxon>Agaricomycotina</taxon>
        <taxon>Agaricomycetes</taxon>
        <taxon>Agaricomycetidae</taxon>
        <taxon>Agaricales</taxon>
        <taxon>Marasmiineae</taxon>
        <taxon>Mycenaceae</taxon>
        <taxon>Mycena</taxon>
    </lineage>
</organism>
<evidence type="ECO:0000256" key="2">
    <source>
        <dbReference type="SAM" id="Phobius"/>
    </source>
</evidence>
<keyword evidence="2" id="KW-0472">Membrane</keyword>
<evidence type="ECO:0000256" key="1">
    <source>
        <dbReference type="SAM" id="MobiDB-lite"/>
    </source>
</evidence>
<dbReference type="AlphaFoldDB" id="A0AAD6UFD1"/>
<protein>
    <submittedName>
        <fullName evidence="4">Uncharacterized protein</fullName>
    </submittedName>
</protein>
<evidence type="ECO:0000313" key="4">
    <source>
        <dbReference type="EMBL" id="KAJ7100627.1"/>
    </source>
</evidence>
<keyword evidence="3" id="KW-0732">Signal</keyword>
<feature type="transmembrane region" description="Helical" evidence="2">
    <location>
        <begin position="79"/>
        <end position="98"/>
    </location>
</feature>
<dbReference type="Proteomes" id="UP001222325">
    <property type="component" value="Unassembled WGS sequence"/>
</dbReference>
<feature type="compositionally biased region" description="Pro residues" evidence="1">
    <location>
        <begin position="543"/>
        <end position="555"/>
    </location>
</feature>
<proteinExistence type="predicted"/>
<feature type="region of interest" description="Disordered" evidence="1">
    <location>
        <begin position="587"/>
        <end position="621"/>
    </location>
</feature>
<keyword evidence="2" id="KW-0812">Transmembrane</keyword>
<comment type="caution">
    <text evidence="4">The sequence shown here is derived from an EMBL/GenBank/DDBJ whole genome shotgun (WGS) entry which is preliminary data.</text>
</comment>